<proteinExistence type="predicted"/>
<organism evidence="2 3">
    <name type="scientific">Ridgeia piscesae</name>
    <name type="common">Tubeworm</name>
    <dbReference type="NCBI Taxonomy" id="27915"/>
    <lineage>
        <taxon>Eukaryota</taxon>
        <taxon>Metazoa</taxon>
        <taxon>Spiralia</taxon>
        <taxon>Lophotrochozoa</taxon>
        <taxon>Annelida</taxon>
        <taxon>Polychaeta</taxon>
        <taxon>Sedentaria</taxon>
        <taxon>Canalipalpata</taxon>
        <taxon>Sabellida</taxon>
        <taxon>Siboglinidae</taxon>
        <taxon>Ridgeia</taxon>
    </lineage>
</organism>
<name>A0AAD9PDU7_RIDPI</name>
<keyword evidence="3" id="KW-1185">Reference proteome</keyword>
<gene>
    <name evidence="2" type="ORF">NP493_24g06029</name>
</gene>
<evidence type="ECO:0000313" key="3">
    <source>
        <dbReference type="Proteomes" id="UP001209878"/>
    </source>
</evidence>
<comment type="caution">
    <text evidence="2">The sequence shown here is derived from an EMBL/GenBank/DDBJ whole genome shotgun (WGS) entry which is preliminary data.</text>
</comment>
<dbReference type="Proteomes" id="UP001209878">
    <property type="component" value="Unassembled WGS sequence"/>
</dbReference>
<reference evidence="2" key="1">
    <citation type="journal article" date="2023" name="Mol. Biol. Evol.">
        <title>Third-Generation Sequencing Reveals the Adaptive Role of the Epigenome in Three Deep-Sea Polychaetes.</title>
        <authorList>
            <person name="Perez M."/>
            <person name="Aroh O."/>
            <person name="Sun Y."/>
            <person name="Lan Y."/>
            <person name="Juniper S.K."/>
            <person name="Young C.R."/>
            <person name="Angers B."/>
            <person name="Qian P.Y."/>
        </authorList>
    </citation>
    <scope>NUCLEOTIDE SEQUENCE</scope>
    <source>
        <strain evidence="2">R07B-5</strain>
    </source>
</reference>
<dbReference type="AlphaFoldDB" id="A0AAD9PDU7"/>
<evidence type="ECO:0000256" key="1">
    <source>
        <dbReference type="SAM" id="MobiDB-lite"/>
    </source>
</evidence>
<evidence type="ECO:0000313" key="2">
    <source>
        <dbReference type="EMBL" id="KAK2192726.1"/>
    </source>
</evidence>
<sequence length="169" mass="18158">MPMDREEKRRIATGYGARKCSRLAQLKYAHQQRRKPTDITGGGDGAMAPGPSGSMAVAESGDVDVCAGTGQRDVDDDGEVRPPVTNDRYLFVQVASLKNIVKDIPCPICQGDLTVVVVDKKKGTVVGLRTECTFCGHVFSETLSSGKLGDCGSLCHNKEDGGRYHGLWN</sequence>
<protein>
    <submittedName>
        <fullName evidence="2">Uncharacterized protein</fullName>
    </submittedName>
</protein>
<feature type="region of interest" description="Disordered" evidence="1">
    <location>
        <begin position="28"/>
        <end position="50"/>
    </location>
</feature>
<dbReference type="EMBL" id="JAODUO010000024">
    <property type="protein sequence ID" value="KAK2192726.1"/>
    <property type="molecule type" value="Genomic_DNA"/>
</dbReference>
<accession>A0AAD9PDU7</accession>